<dbReference type="PANTHER" id="PTHR35859">
    <property type="entry name" value="NONSELECTIVE CATION CHANNEL PROTEIN"/>
    <property type="match status" value="1"/>
</dbReference>
<name>R7YH86_CONA1</name>
<dbReference type="OMA" id="GYACEFV"/>
<dbReference type="EMBL" id="JH767554">
    <property type="protein sequence ID" value="EON61006.1"/>
    <property type="molecule type" value="Genomic_DNA"/>
</dbReference>
<dbReference type="RefSeq" id="XP_007776323.1">
    <property type="nucleotide sequence ID" value="XM_007778133.1"/>
</dbReference>
<accession>R7YH86</accession>
<dbReference type="OrthoDB" id="310870at2759"/>
<dbReference type="InterPro" id="IPR056336">
    <property type="entry name" value="YVC1_C"/>
</dbReference>
<dbReference type="HOGENOM" id="CLU_014699_0_0_1"/>
<dbReference type="AlphaFoldDB" id="R7YH86"/>
<dbReference type="Pfam" id="PF23317">
    <property type="entry name" value="YVC1_C"/>
    <property type="match status" value="1"/>
</dbReference>
<feature type="region of interest" description="Disordered" evidence="1">
    <location>
        <begin position="138"/>
        <end position="174"/>
    </location>
</feature>
<evidence type="ECO:0000256" key="2">
    <source>
        <dbReference type="SAM" id="Phobius"/>
    </source>
</evidence>
<feature type="transmembrane region" description="Helical" evidence="2">
    <location>
        <begin position="340"/>
        <end position="364"/>
    </location>
</feature>
<dbReference type="PANTHER" id="PTHR35859:SF5">
    <property type="entry name" value="ION TRANSPORT DOMAIN-CONTAINING PROTEIN"/>
    <property type="match status" value="1"/>
</dbReference>
<dbReference type="InterPro" id="IPR052971">
    <property type="entry name" value="TRP_calcium_channel"/>
</dbReference>
<gene>
    <name evidence="4" type="ORF">W97_00216</name>
</gene>
<dbReference type="Proteomes" id="UP000016924">
    <property type="component" value="Unassembled WGS sequence"/>
</dbReference>
<dbReference type="eggNOG" id="ENOG502R4J4">
    <property type="taxonomic scope" value="Eukaryota"/>
</dbReference>
<feature type="transmembrane region" description="Helical" evidence="2">
    <location>
        <begin position="299"/>
        <end position="319"/>
    </location>
</feature>
<dbReference type="GeneID" id="19897527"/>
<feature type="transmembrane region" description="Helical" evidence="2">
    <location>
        <begin position="423"/>
        <end position="446"/>
    </location>
</feature>
<keyword evidence="5" id="KW-1185">Reference proteome</keyword>
<feature type="transmembrane region" description="Helical" evidence="2">
    <location>
        <begin position="274"/>
        <end position="293"/>
    </location>
</feature>
<sequence length="630" mass="70494">MPSRPTTPVDPNWSDNTPPVPDVDEHQSFANIVRGLSFYFVEAIQTPHTFEELRTIQYGRCLSPLIKHLSDNVKHQAIVSALLALKGHFAALESDDDRGVNETRGLACEIVAWRFVTHITEREAIDYLLYELSPTAAHHDEPEDPEAGITRSSSSPIDRNLSGERTPLLNGLEPPRLSGLSSYFGTDRVTDGMDGAREEDSFAASFESLNALEIAAICGAKKFLSQRVIQKMINGIWRGDIVFWETLSTTSVKKARIYNKKRADPYSRLRVPRYLKAFEVLFFLGFLLLYYIVLVQQRFYSITPAEVFLYIFIAGFAYDECKLLATSLSRHLGEYQDAGHAFYATDFWSLWDIGIVAVGVAFLITRVIGLVRHSHGIVDTSFDILALEALFLVPRICSLLSLNQYFGTLIPCLKEMTKDFIKFLSLVVILYLGFLTTFTLLARGHFSPGEMSWILIKVFFGSSYLGFDVAQEMNLIPLLLRPLRLILPSEKIRSARIMLLKATHLPHVGAIWIYENGRQYLAERHIARGSVVSSMGGPQSATTKGAMKRATLRASLKSPRLLVPATLVQASLDGGSPTGRSPSHRRRITGDSYESNEDLRSLVIRLSSQVNQLAATIAQQQTQEAQVDQE</sequence>
<keyword evidence="2" id="KW-0812">Transmembrane</keyword>
<proteinExistence type="predicted"/>
<protein>
    <recommendedName>
        <fullName evidence="3">Calcium channel YVC1-like C-terminal transmembrane domain-containing protein</fullName>
    </recommendedName>
</protein>
<evidence type="ECO:0000259" key="3">
    <source>
        <dbReference type="Pfam" id="PF23317"/>
    </source>
</evidence>
<evidence type="ECO:0000256" key="1">
    <source>
        <dbReference type="SAM" id="MobiDB-lite"/>
    </source>
</evidence>
<reference evidence="5" key="1">
    <citation type="submission" date="2012-06" db="EMBL/GenBank/DDBJ databases">
        <title>The genome sequence of Coniosporium apollinis CBS 100218.</title>
        <authorList>
            <consortium name="The Broad Institute Genome Sequencing Platform"/>
            <person name="Cuomo C."/>
            <person name="Gorbushina A."/>
            <person name="Noack S."/>
            <person name="Walker B."/>
            <person name="Young S.K."/>
            <person name="Zeng Q."/>
            <person name="Gargeya S."/>
            <person name="Fitzgerald M."/>
            <person name="Haas B."/>
            <person name="Abouelleil A."/>
            <person name="Alvarado L."/>
            <person name="Arachchi H.M."/>
            <person name="Berlin A.M."/>
            <person name="Chapman S.B."/>
            <person name="Goldberg J."/>
            <person name="Griggs A."/>
            <person name="Gujja S."/>
            <person name="Hansen M."/>
            <person name="Howarth C."/>
            <person name="Imamovic A."/>
            <person name="Larimer J."/>
            <person name="McCowan C."/>
            <person name="Montmayeur A."/>
            <person name="Murphy C."/>
            <person name="Neiman D."/>
            <person name="Pearson M."/>
            <person name="Priest M."/>
            <person name="Roberts A."/>
            <person name="Saif S."/>
            <person name="Shea T."/>
            <person name="Sisk P."/>
            <person name="Sykes S."/>
            <person name="Wortman J."/>
            <person name="Nusbaum C."/>
            <person name="Birren B."/>
        </authorList>
    </citation>
    <scope>NUCLEOTIDE SEQUENCE [LARGE SCALE GENOMIC DNA]</scope>
    <source>
        <strain evidence="5">CBS 100218</strain>
    </source>
</reference>
<keyword evidence="2" id="KW-0472">Membrane</keyword>
<feature type="region of interest" description="Disordered" evidence="1">
    <location>
        <begin position="570"/>
        <end position="592"/>
    </location>
</feature>
<keyword evidence="2" id="KW-1133">Transmembrane helix</keyword>
<feature type="domain" description="Calcium channel YVC1-like C-terminal transmembrane" evidence="3">
    <location>
        <begin position="287"/>
        <end position="474"/>
    </location>
</feature>
<feature type="region of interest" description="Disordered" evidence="1">
    <location>
        <begin position="1"/>
        <end position="21"/>
    </location>
</feature>
<evidence type="ECO:0000313" key="5">
    <source>
        <dbReference type="Proteomes" id="UP000016924"/>
    </source>
</evidence>
<dbReference type="STRING" id="1168221.R7YH86"/>
<organism evidence="4 5">
    <name type="scientific">Coniosporium apollinis (strain CBS 100218)</name>
    <name type="common">Rock-inhabiting black yeast</name>
    <dbReference type="NCBI Taxonomy" id="1168221"/>
    <lineage>
        <taxon>Eukaryota</taxon>
        <taxon>Fungi</taxon>
        <taxon>Dikarya</taxon>
        <taxon>Ascomycota</taxon>
        <taxon>Pezizomycotina</taxon>
        <taxon>Dothideomycetes</taxon>
        <taxon>Dothideomycetes incertae sedis</taxon>
        <taxon>Coniosporium</taxon>
    </lineage>
</organism>
<evidence type="ECO:0000313" key="4">
    <source>
        <dbReference type="EMBL" id="EON61006.1"/>
    </source>
</evidence>